<proteinExistence type="predicted"/>
<accession>A0ABZ0U1W4</accession>
<sequence>MNNIDLLLEKIRKRSLEPIHEYGEVLTNGHFAILKDYVPDTIREKLVSKVVRKKKETYENIMNKFFEARKNFKNRSVIRFAPSGIFKSSEEGEEIVCMFYGLKSANDLKFATYLKVYYEFVTAILGYHLYHDVHENHAYIVCIEHNEVAGLLMPVVPSCYLVNDIY</sequence>
<protein>
    <submittedName>
        <fullName evidence="1">Uncharacterized protein</fullName>
    </submittedName>
</protein>
<organism evidence="1 2">
    <name type="scientific">Anaerocellum danielii</name>
    <dbReference type="NCBI Taxonomy" id="1387557"/>
    <lineage>
        <taxon>Bacteria</taxon>
        <taxon>Bacillati</taxon>
        <taxon>Bacillota</taxon>
        <taxon>Bacillota incertae sedis</taxon>
        <taxon>Caldicellulosiruptorales</taxon>
        <taxon>Caldicellulosiruptoraceae</taxon>
        <taxon>Anaerocellum</taxon>
    </lineage>
</organism>
<evidence type="ECO:0000313" key="2">
    <source>
        <dbReference type="Proteomes" id="UP001322744"/>
    </source>
</evidence>
<name>A0ABZ0U1W4_9FIRM</name>
<reference evidence="1 2" key="1">
    <citation type="submission" date="2023-12" db="EMBL/GenBank/DDBJ databases">
        <authorList>
            <person name="Manesh M.J.H."/>
            <person name="Bing R.G."/>
            <person name="Willard D.J."/>
            <person name="Kelly R.M."/>
        </authorList>
    </citation>
    <scope>NUCLEOTIDE SEQUENCE [LARGE SCALE GENOMIC DNA]</scope>
    <source>
        <strain evidence="1 2">DSM 8977</strain>
    </source>
</reference>
<gene>
    <name evidence="1" type="ORF">SOJ16_002056</name>
</gene>
<dbReference type="RefSeq" id="WP_045175482.1">
    <property type="nucleotide sequence ID" value="NZ_CP139957.1"/>
</dbReference>
<keyword evidence="2" id="KW-1185">Reference proteome</keyword>
<dbReference type="Proteomes" id="UP001322744">
    <property type="component" value="Chromosome"/>
</dbReference>
<evidence type="ECO:0000313" key="1">
    <source>
        <dbReference type="EMBL" id="WPX08190.1"/>
    </source>
</evidence>
<dbReference type="EMBL" id="CP139957">
    <property type="protein sequence ID" value="WPX08190.1"/>
    <property type="molecule type" value="Genomic_DNA"/>
</dbReference>